<dbReference type="GO" id="GO:0006646">
    <property type="term" value="P:phosphatidylethanolamine biosynthetic process"/>
    <property type="evidence" value="ECO:0007669"/>
    <property type="project" value="UniProtKB-UniRule"/>
</dbReference>
<keyword evidence="6 12" id="KW-0472">Membrane</keyword>
<feature type="site" description="Cleavage (non-hydrolytic); by autocatalysis" evidence="12">
    <location>
        <begin position="239"/>
        <end position="240"/>
    </location>
</feature>
<protein>
    <recommendedName>
        <fullName evidence="12">Phosphatidylserine decarboxylase proenzyme</fullName>
        <ecNumber evidence="12">4.1.1.65</ecNumber>
    </recommendedName>
    <component>
        <recommendedName>
            <fullName evidence="12">Phosphatidylserine decarboxylase alpha chain</fullName>
        </recommendedName>
    </component>
    <component>
        <recommendedName>
            <fullName evidence="12">Phosphatidylserine decarboxylase beta chain</fullName>
        </recommendedName>
    </component>
</protein>
<keyword evidence="7 12" id="KW-0865">Zymogen</keyword>
<keyword evidence="9 12" id="KW-0456">Lyase</keyword>
<evidence type="ECO:0000256" key="8">
    <source>
        <dbReference type="ARBA" id="ARBA00023209"/>
    </source>
</evidence>
<comment type="catalytic activity">
    <reaction evidence="12">
        <text>a 1,2-diacyl-sn-glycero-3-phospho-L-serine + H(+) = a 1,2-diacyl-sn-glycero-3-phosphoethanolamine + CO2</text>
        <dbReference type="Rhea" id="RHEA:20828"/>
        <dbReference type="ChEBI" id="CHEBI:15378"/>
        <dbReference type="ChEBI" id="CHEBI:16526"/>
        <dbReference type="ChEBI" id="CHEBI:57262"/>
        <dbReference type="ChEBI" id="CHEBI:64612"/>
        <dbReference type="EC" id="4.1.1.65"/>
    </reaction>
</comment>
<keyword evidence="5 12" id="KW-0443">Lipid metabolism</keyword>
<dbReference type="EC" id="4.1.1.65" evidence="12"/>
<comment type="similarity">
    <text evidence="12">Belongs to the phosphatidylserine decarboxylase family. PSD-B subfamily. Prokaryotic type I sub-subfamily.</text>
</comment>
<keyword evidence="2 12" id="KW-1003">Cell membrane</keyword>
<evidence type="ECO:0000256" key="11">
    <source>
        <dbReference type="ARBA" id="ARBA00023317"/>
    </source>
</evidence>
<feature type="chain" id="PRO_5039768235" description="Phosphatidylserine decarboxylase alpha chain" evidence="12">
    <location>
        <begin position="240"/>
        <end position="274"/>
    </location>
</feature>
<dbReference type="PANTHER" id="PTHR10067:SF6">
    <property type="entry name" value="PHOSPHATIDYLSERINE DECARBOXYLASE PROENZYME, MITOCHONDRIAL"/>
    <property type="match status" value="1"/>
</dbReference>
<evidence type="ECO:0000256" key="1">
    <source>
        <dbReference type="ARBA" id="ARBA00005189"/>
    </source>
</evidence>
<name>A0A9D1TUG1_9GAMM</name>
<feature type="active site" description="Schiff-base intermediate with substrate; via pyruvic acid; for decarboxylase activity" evidence="12">
    <location>
        <position position="240"/>
    </location>
</feature>
<evidence type="ECO:0000256" key="5">
    <source>
        <dbReference type="ARBA" id="ARBA00023098"/>
    </source>
</evidence>
<gene>
    <name evidence="12 13" type="primary">psd</name>
    <name evidence="13" type="ORF">H9889_01565</name>
</gene>
<dbReference type="PANTHER" id="PTHR10067">
    <property type="entry name" value="PHOSPHATIDYLSERINE DECARBOXYLASE"/>
    <property type="match status" value="1"/>
</dbReference>
<reference evidence="13" key="1">
    <citation type="journal article" date="2021" name="PeerJ">
        <title>Extensive microbial diversity within the chicken gut microbiome revealed by metagenomics and culture.</title>
        <authorList>
            <person name="Gilroy R."/>
            <person name="Ravi A."/>
            <person name="Getino M."/>
            <person name="Pursley I."/>
            <person name="Horton D.L."/>
            <person name="Alikhan N.F."/>
            <person name="Baker D."/>
            <person name="Gharbi K."/>
            <person name="Hall N."/>
            <person name="Watson M."/>
            <person name="Adriaenssens E.M."/>
            <person name="Foster-Nyarko E."/>
            <person name="Jarju S."/>
            <person name="Secka A."/>
            <person name="Antonio M."/>
            <person name="Oren A."/>
            <person name="Chaudhuri R.R."/>
            <person name="La Ragione R."/>
            <person name="Hildebrand F."/>
            <person name="Pallen M.J."/>
        </authorList>
    </citation>
    <scope>NUCLEOTIDE SEQUENCE</scope>
    <source>
        <strain evidence="13">CHK160-9182</strain>
    </source>
</reference>
<dbReference type="EMBL" id="DXHP01000038">
    <property type="protein sequence ID" value="HIW06004.1"/>
    <property type="molecule type" value="Genomic_DNA"/>
</dbReference>
<feature type="active site" description="Charge relay system; for autoendoproteolytic cleavage activity" evidence="12">
    <location>
        <position position="81"/>
    </location>
</feature>
<dbReference type="Pfam" id="PF02666">
    <property type="entry name" value="PS_Dcarbxylase"/>
    <property type="match status" value="1"/>
</dbReference>
<sequence length="274" mass="31558">MLKNITFQRLSSWFFRKITRIKTRWFKNLFISQFAKIYKIEWQDCVRQRPEQFTNFNDFFTRELKPEARPLSDVAIISPADGKIAACGQLSNTEFIHAKGHHFTLEALIADPDLAEEFKNGQFATIYLSPRDYHRIHMPVTGQLQRTIHIPGKLYSVSLKTAENIPTLFAENERHVSLFETEYGKVIVILVGAINVSSMENVWEGTITPPYASILKYSDYSHEEIILEKGAEMGRFNMGSTVIVITENNNLQLNETLKEYQPIKLGEPLLQKAD</sequence>
<dbReference type="Proteomes" id="UP000823934">
    <property type="component" value="Unassembled WGS sequence"/>
</dbReference>
<evidence type="ECO:0000256" key="4">
    <source>
        <dbReference type="ARBA" id="ARBA00022793"/>
    </source>
</evidence>
<keyword evidence="3 12" id="KW-0444">Lipid biosynthesis</keyword>
<feature type="modified residue" description="Pyruvic acid (Ser); by autocatalysis" evidence="12">
    <location>
        <position position="240"/>
    </location>
</feature>
<reference evidence="13" key="2">
    <citation type="submission" date="2021-04" db="EMBL/GenBank/DDBJ databases">
        <authorList>
            <person name="Gilroy R."/>
        </authorList>
    </citation>
    <scope>NUCLEOTIDE SEQUENCE</scope>
    <source>
        <strain evidence="13">CHK160-9182</strain>
    </source>
</reference>
<proteinExistence type="inferred from homology"/>
<dbReference type="InterPro" id="IPR003817">
    <property type="entry name" value="PS_Dcarbxylase"/>
</dbReference>
<feature type="chain" id="PRO_5039768236" description="Phosphatidylserine decarboxylase beta chain" evidence="12">
    <location>
        <begin position="1"/>
        <end position="239"/>
    </location>
</feature>
<evidence type="ECO:0000256" key="12">
    <source>
        <dbReference type="HAMAP-Rule" id="MF_00662"/>
    </source>
</evidence>
<evidence type="ECO:0000256" key="7">
    <source>
        <dbReference type="ARBA" id="ARBA00023145"/>
    </source>
</evidence>
<keyword evidence="10 12" id="KW-1208">Phospholipid metabolism</keyword>
<evidence type="ECO:0000256" key="10">
    <source>
        <dbReference type="ARBA" id="ARBA00023264"/>
    </source>
</evidence>
<comment type="pathway">
    <text evidence="1">Lipid metabolism.</text>
</comment>
<dbReference type="NCBIfam" id="TIGR00163">
    <property type="entry name" value="PS_decarb"/>
    <property type="match status" value="1"/>
</dbReference>
<keyword evidence="11 12" id="KW-0670">Pyruvate</keyword>
<comment type="cofactor">
    <cofactor evidence="12">
        <name>pyruvate</name>
        <dbReference type="ChEBI" id="CHEBI:15361"/>
    </cofactor>
    <text evidence="12">Binds 1 pyruvoyl group covalently per subunit.</text>
</comment>
<dbReference type="AlphaFoldDB" id="A0A9D1TUG1"/>
<evidence type="ECO:0000313" key="13">
    <source>
        <dbReference type="EMBL" id="HIW06004.1"/>
    </source>
</evidence>
<dbReference type="InterPro" id="IPR033177">
    <property type="entry name" value="PSD-B"/>
</dbReference>
<evidence type="ECO:0000256" key="2">
    <source>
        <dbReference type="ARBA" id="ARBA00022475"/>
    </source>
</evidence>
<feature type="active site" description="Charge relay system; for autoendoproteolytic cleavage activity" evidence="12">
    <location>
        <position position="240"/>
    </location>
</feature>
<feature type="active site" description="Charge relay system; for autoendoproteolytic cleavage activity" evidence="12">
    <location>
        <position position="137"/>
    </location>
</feature>
<comment type="subunit">
    <text evidence="12">Heterodimer of a large membrane-associated beta subunit and a small pyruvoyl-containing alpha subunit.</text>
</comment>
<comment type="pathway">
    <text evidence="12">Phospholipid metabolism; phosphatidylethanolamine biosynthesis; phosphatidylethanolamine from CDP-diacylglycerol: step 2/2.</text>
</comment>
<evidence type="ECO:0000256" key="6">
    <source>
        <dbReference type="ARBA" id="ARBA00023136"/>
    </source>
</evidence>
<dbReference type="GO" id="GO:0004609">
    <property type="term" value="F:phosphatidylserine decarboxylase activity"/>
    <property type="evidence" value="ECO:0007669"/>
    <property type="project" value="UniProtKB-UniRule"/>
</dbReference>
<comment type="subcellular location">
    <subcellularLocation>
        <location evidence="12">Cell membrane</location>
        <topology evidence="12">Peripheral membrane protein</topology>
    </subcellularLocation>
</comment>
<dbReference type="HAMAP" id="MF_00662">
    <property type="entry name" value="PS_decarb_PSD_B_type1"/>
    <property type="match status" value="1"/>
</dbReference>
<keyword evidence="4 12" id="KW-0210">Decarboxylase</keyword>
<dbReference type="InterPro" id="IPR033178">
    <property type="entry name" value="PSD_type1_pro"/>
</dbReference>
<evidence type="ECO:0000256" key="9">
    <source>
        <dbReference type="ARBA" id="ARBA00023239"/>
    </source>
</evidence>
<comment type="function">
    <text evidence="12">Catalyzes the formation of phosphatidylethanolamine (PtdEtn) from phosphatidylserine (PtdSer).</text>
</comment>
<organism evidence="13 14">
    <name type="scientific">Candidatus Ignatzschineria merdigallinarum</name>
    <dbReference type="NCBI Taxonomy" id="2838621"/>
    <lineage>
        <taxon>Bacteria</taxon>
        <taxon>Pseudomonadati</taxon>
        <taxon>Pseudomonadota</taxon>
        <taxon>Gammaproteobacteria</taxon>
        <taxon>Cardiobacteriales</taxon>
        <taxon>Ignatzschineriaceae</taxon>
        <taxon>Ignatzschineria</taxon>
    </lineage>
</organism>
<comment type="caution">
    <text evidence="13">The sequence shown here is derived from an EMBL/GenBank/DDBJ whole genome shotgun (WGS) entry which is preliminary data.</text>
</comment>
<dbReference type="GO" id="GO:0005886">
    <property type="term" value="C:plasma membrane"/>
    <property type="evidence" value="ECO:0007669"/>
    <property type="project" value="UniProtKB-SubCell"/>
</dbReference>
<keyword evidence="8 12" id="KW-0594">Phospholipid biosynthesis</keyword>
<accession>A0A9D1TUG1</accession>
<evidence type="ECO:0000256" key="3">
    <source>
        <dbReference type="ARBA" id="ARBA00022516"/>
    </source>
</evidence>
<evidence type="ECO:0000313" key="14">
    <source>
        <dbReference type="Proteomes" id="UP000823934"/>
    </source>
</evidence>
<comment type="PTM">
    <text evidence="12">Is synthesized initially as an inactive proenzyme. Formation of the active enzyme involves a self-maturation process in which the active site pyruvoyl group is generated from an internal serine residue via an autocatalytic post-translational modification. Two non-identical subunits are generated from the proenzyme in this reaction, and the pyruvate is formed at the N-terminus of the alpha chain, which is derived from the carboxyl end of the proenzyme. The autoendoproteolytic cleavage occurs by a canonical serine protease mechanism, in which the side chain hydroxyl group of the serine supplies its oxygen atom to form the C-terminus of the beta chain, while the remainder of the serine residue undergoes an oxidative deamination to produce ammonia and the pyruvoyl prosthetic group on the alpha chain. During this reaction, the Ser that is part of the protease active site of the proenzyme becomes the pyruvoyl prosthetic group, which constitutes an essential element of the active site of the mature decarboxylase.</text>
</comment>